<reference evidence="4 5" key="1">
    <citation type="journal article" date="2019" name="Int. J. Syst. Evol. Microbiol.">
        <title>The Global Catalogue of Microorganisms (GCM) 10K type strain sequencing project: providing services to taxonomists for standard genome sequencing and annotation.</title>
        <authorList>
            <consortium name="The Broad Institute Genomics Platform"/>
            <consortium name="The Broad Institute Genome Sequencing Center for Infectious Disease"/>
            <person name="Wu L."/>
            <person name="Ma J."/>
        </authorList>
    </citation>
    <scope>NUCLEOTIDE SEQUENCE [LARGE SCALE GENOMIC DNA]</scope>
    <source>
        <strain evidence="4 5">JCM 13004</strain>
    </source>
</reference>
<dbReference type="InterPro" id="IPR050559">
    <property type="entry name" value="P-Pant_transferase_sf"/>
</dbReference>
<sequence>MTADPVAEAAAADAAADVIDLWTIATDQPPAVVRRLRGLLDREERDRADRAHDPVQGARFTVVRGAVRLLVADRLGTGAADVVWQRGPHGKPAPVLSPGSGRTHVNWSASGALAVLAVADGRRVGADVEEIHPPGVGARIARRHFPAPDAALVLHAPTPAESAERFTRLWCRREACVKVHGGRLAQGLGLALAGPSPLRLAHAGALGPGPLWLADVRVPGPFHAAVAADVDRPFTVRQRGWVAPRLP</sequence>
<dbReference type="SUPFAM" id="SSF56214">
    <property type="entry name" value="4'-phosphopantetheinyl transferase"/>
    <property type="match status" value="2"/>
</dbReference>
<name>A0ABN1WCR3_9ACTN</name>
<comment type="caution">
    <text evidence="4">The sequence shown here is derived from an EMBL/GenBank/DDBJ whole genome shotgun (WGS) entry which is preliminary data.</text>
</comment>
<dbReference type="Gene3D" id="3.90.470.20">
    <property type="entry name" value="4'-phosphopantetheinyl transferase domain"/>
    <property type="match status" value="1"/>
</dbReference>
<organism evidence="4 5">
    <name type="scientific">Kitasatospora nipponensis</name>
    <dbReference type="NCBI Taxonomy" id="258049"/>
    <lineage>
        <taxon>Bacteria</taxon>
        <taxon>Bacillati</taxon>
        <taxon>Actinomycetota</taxon>
        <taxon>Actinomycetes</taxon>
        <taxon>Kitasatosporales</taxon>
        <taxon>Streptomycetaceae</taxon>
        <taxon>Kitasatospora</taxon>
    </lineage>
</organism>
<dbReference type="PANTHER" id="PTHR12215:SF10">
    <property type="entry name" value="L-AMINOADIPATE-SEMIALDEHYDE DEHYDROGENASE-PHOSPHOPANTETHEINYL TRANSFERASE"/>
    <property type="match status" value="1"/>
</dbReference>
<evidence type="ECO:0000259" key="3">
    <source>
        <dbReference type="Pfam" id="PF01648"/>
    </source>
</evidence>
<keyword evidence="2" id="KW-0808">Transferase</keyword>
<accession>A0ABN1WCR3</accession>
<comment type="similarity">
    <text evidence="1">Belongs to the P-Pant transferase superfamily. Gsp/Sfp/HetI/AcpT family.</text>
</comment>
<protein>
    <recommendedName>
        <fullName evidence="3">4'-phosphopantetheinyl transferase domain-containing protein</fullName>
    </recommendedName>
</protein>
<dbReference type="EMBL" id="BAAALF010000059">
    <property type="protein sequence ID" value="GAA1242128.1"/>
    <property type="molecule type" value="Genomic_DNA"/>
</dbReference>
<dbReference type="RefSeq" id="WP_344442728.1">
    <property type="nucleotide sequence ID" value="NZ_BAAALF010000059.1"/>
</dbReference>
<keyword evidence="5" id="KW-1185">Reference proteome</keyword>
<dbReference type="Pfam" id="PF01648">
    <property type="entry name" value="ACPS"/>
    <property type="match status" value="1"/>
</dbReference>
<evidence type="ECO:0000313" key="5">
    <source>
        <dbReference type="Proteomes" id="UP001500037"/>
    </source>
</evidence>
<dbReference type="Proteomes" id="UP001500037">
    <property type="component" value="Unassembled WGS sequence"/>
</dbReference>
<dbReference type="InterPro" id="IPR008278">
    <property type="entry name" value="4-PPantetheinyl_Trfase_dom"/>
</dbReference>
<evidence type="ECO:0000256" key="2">
    <source>
        <dbReference type="ARBA" id="ARBA00022679"/>
    </source>
</evidence>
<evidence type="ECO:0000313" key="4">
    <source>
        <dbReference type="EMBL" id="GAA1242128.1"/>
    </source>
</evidence>
<gene>
    <name evidence="4" type="ORF">GCM10009665_36150</name>
</gene>
<dbReference type="PANTHER" id="PTHR12215">
    <property type="entry name" value="PHOSPHOPANTETHEINE TRANSFERASE"/>
    <property type="match status" value="1"/>
</dbReference>
<feature type="domain" description="4'-phosphopantetheinyl transferase" evidence="3">
    <location>
        <begin position="123"/>
        <end position="190"/>
    </location>
</feature>
<dbReference type="InterPro" id="IPR037143">
    <property type="entry name" value="4-PPantetheinyl_Trfase_dom_sf"/>
</dbReference>
<evidence type="ECO:0000256" key="1">
    <source>
        <dbReference type="ARBA" id="ARBA00010990"/>
    </source>
</evidence>
<proteinExistence type="inferred from homology"/>